<dbReference type="PANTHER" id="PTHR44942:SF10">
    <property type="entry name" value="METHYLTRANSFERASE TYPE 11 DOMAIN-CONTAINING PROTEIN"/>
    <property type="match status" value="1"/>
</dbReference>
<gene>
    <name evidence="2" type="ORF">H2200_006509</name>
</gene>
<dbReference type="Gene3D" id="3.40.50.150">
    <property type="entry name" value="Vaccinia Virus protein VP39"/>
    <property type="match status" value="1"/>
</dbReference>
<dbReference type="Proteomes" id="UP001172673">
    <property type="component" value="Unassembled WGS sequence"/>
</dbReference>
<keyword evidence="3" id="KW-1185">Reference proteome</keyword>
<name>A0AA38X8C1_9EURO</name>
<dbReference type="AlphaFoldDB" id="A0AA38X8C1"/>
<proteinExistence type="predicted"/>
<dbReference type="SUPFAM" id="SSF53335">
    <property type="entry name" value="S-adenosyl-L-methionine-dependent methyltransferases"/>
    <property type="match status" value="1"/>
</dbReference>
<evidence type="ECO:0000259" key="1">
    <source>
        <dbReference type="Pfam" id="PF08241"/>
    </source>
</evidence>
<comment type="caution">
    <text evidence="2">The sequence shown here is derived from an EMBL/GenBank/DDBJ whole genome shotgun (WGS) entry which is preliminary data.</text>
</comment>
<protein>
    <recommendedName>
        <fullName evidence="1">Methyltransferase type 11 domain-containing protein</fullName>
    </recommendedName>
</protein>
<reference evidence="2" key="1">
    <citation type="submission" date="2022-10" db="EMBL/GenBank/DDBJ databases">
        <title>Culturing micro-colonial fungi from biological soil crusts in the Mojave desert and describing Neophaeococcomyces mojavensis, and introducing the new genera and species Taxawa tesnikishii.</title>
        <authorList>
            <person name="Kurbessoian T."/>
            <person name="Stajich J.E."/>
        </authorList>
    </citation>
    <scope>NUCLEOTIDE SEQUENCE</scope>
    <source>
        <strain evidence="2">TK_41</strain>
    </source>
</reference>
<dbReference type="InterPro" id="IPR029063">
    <property type="entry name" value="SAM-dependent_MTases_sf"/>
</dbReference>
<dbReference type="GO" id="GO:0008757">
    <property type="term" value="F:S-adenosylmethionine-dependent methyltransferase activity"/>
    <property type="evidence" value="ECO:0007669"/>
    <property type="project" value="InterPro"/>
</dbReference>
<dbReference type="InterPro" id="IPR013216">
    <property type="entry name" value="Methyltransf_11"/>
</dbReference>
<dbReference type="Pfam" id="PF08241">
    <property type="entry name" value="Methyltransf_11"/>
    <property type="match status" value="1"/>
</dbReference>
<dbReference type="PANTHER" id="PTHR44942">
    <property type="entry name" value="METHYLTRANSF_11 DOMAIN-CONTAINING PROTEIN"/>
    <property type="match status" value="1"/>
</dbReference>
<evidence type="ECO:0000313" key="2">
    <source>
        <dbReference type="EMBL" id="KAJ9608738.1"/>
    </source>
</evidence>
<evidence type="ECO:0000313" key="3">
    <source>
        <dbReference type="Proteomes" id="UP001172673"/>
    </source>
</evidence>
<accession>A0AA38X8C1</accession>
<organism evidence="2 3">
    <name type="scientific">Cladophialophora chaetospira</name>
    <dbReference type="NCBI Taxonomy" id="386627"/>
    <lineage>
        <taxon>Eukaryota</taxon>
        <taxon>Fungi</taxon>
        <taxon>Dikarya</taxon>
        <taxon>Ascomycota</taxon>
        <taxon>Pezizomycotina</taxon>
        <taxon>Eurotiomycetes</taxon>
        <taxon>Chaetothyriomycetidae</taxon>
        <taxon>Chaetothyriales</taxon>
        <taxon>Herpotrichiellaceae</taxon>
        <taxon>Cladophialophora</taxon>
    </lineage>
</organism>
<dbReference type="EMBL" id="JAPDRK010000009">
    <property type="protein sequence ID" value="KAJ9608738.1"/>
    <property type="molecule type" value="Genomic_DNA"/>
</dbReference>
<feature type="domain" description="Methyltransferase type 11" evidence="1">
    <location>
        <begin position="411"/>
        <end position="515"/>
    </location>
</feature>
<sequence>MSPSIYELGVNFFFTKYSFSEEPFFNGYHAWLAESYRRADENNVLPALIEAVGLAGLSNVSYAVDLESKSKERYCSALNTLKEVVNDPVLAPEDTTLMAVILLILFEIVTFKTWDRYHCWVAHVRAATALLELRGKAQFDRERAGQLYVQSRSHILLACMQQYTSVPYGLVQSTYGFQSSPTRQQWQKRKIASPGSISEISFRTINLRAALKNRELTDPAIIRATALAIDADIASWRAALPPSWGYITTDKLKDAPGSFNPESSHIYTNNWIADAWNNWRTLRIIVKQIILENEICSMTPDPAQISTAEAVIRQMSIDICVSIHSFRDNPRILAMIQPLYFVALTELNTSTIIMTAAGAASAPFTNEKTFSAYNQDQGKNYAQVRRNYHPKVFQTVVDHHVSTGGQLDTVLDVGCGPGNVAGSLAPHFKHAIGLDPSEGMLATARSFNAKNLTAASEPIRFELSTAEELGTKLATSPLQDSSVDLIVAGNAAHWFDMAGFWPTAARVLKPGGTVALWTSGPVQAHPSLPNAKAIQATLDEHRSKHLTPYVTPGNLLARDRYINLPLPWTLPEPVPEFDETTYRRIEWDLAEPFHTGKDEADLDTFEKMLATGSPETRWRQAHPEDVGTERDILKIMRKEIERLLHEAGVEKGKERVKGAVQGAILLVKKKA</sequence>
<dbReference type="InterPro" id="IPR051052">
    <property type="entry name" value="Diverse_substrate_MTase"/>
</dbReference>
<dbReference type="CDD" id="cd02440">
    <property type="entry name" value="AdoMet_MTases"/>
    <property type="match status" value="1"/>
</dbReference>